<dbReference type="KEGG" id="bvr:BVIR_1138"/>
<keyword evidence="6" id="KW-0479">Metal-binding</keyword>
<keyword evidence="7" id="KW-0663">Pyridoxal phosphate</keyword>
<evidence type="ECO:0000256" key="8">
    <source>
        <dbReference type="ARBA" id="ARBA00023004"/>
    </source>
</evidence>
<keyword evidence="9" id="KW-0411">Iron-sulfur</keyword>
<accession>A0A182DUW3</accession>
<evidence type="ECO:0000256" key="7">
    <source>
        <dbReference type="ARBA" id="ARBA00022898"/>
    </source>
</evidence>
<evidence type="ECO:0000256" key="6">
    <source>
        <dbReference type="ARBA" id="ARBA00022723"/>
    </source>
</evidence>
<evidence type="ECO:0000256" key="10">
    <source>
        <dbReference type="ARBA" id="ARBA00050776"/>
    </source>
</evidence>
<comment type="function">
    <text evidence="2">Catalyzes the removal of elemental sulfur atoms from cysteine to produce alanine. Seems to participate in the biosynthesis of the nitrogenase metalloclusters by providing the inorganic sulfur required for the Fe-S core formation.</text>
</comment>
<evidence type="ECO:0000256" key="3">
    <source>
        <dbReference type="ARBA" id="ARBA00006490"/>
    </source>
</evidence>
<comment type="similarity">
    <text evidence="3">Belongs to the class-V pyridoxal-phosphate-dependent aminotransferase family. NifS/IscS subfamily.</text>
</comment>
<keyword evidence="8" id="KW-0408">Iron</keyword>
<dbReference type="InterPro" id="IPR000192">
    <property type="entry name" value="Aminotrans_V_dom"/>
</dbReference>
<name>A0A182DUW3_BLAVI</name>
<comment type="catalytic activity">
    <reaction evidence="10">
        <text>(sulfur carrier)-H + L-cysteine = (sulfur carrier)-SH + L-alanine</text>
        <dbReference type="Rhea" id="RHEA:43892"/>
        <dbReference type="Rhea" id="RHEA-COMP:14737"/>
        <dbReference type="Rhea" id="RHEA-COMP:14739"/>
        <dbReference type="ChEBI" id="CHEBI:29917"/>
        <dbReference type="ChEBI" id="CHEBI:35235"/>
        <dbReference type="ChEBI" id="CHEBI:57972"/>
        <dbReference type="ChEBI" id="CHEBI:64428"/>
        <dbReference type="EC" id="2.8.1.7"/>
    </reaction>
</comment>
<dbReference type="PANTHER" id="PTHR11601:SF34">
    <property type="entry name" value="CYSTEINE DESULFURASE"/>
    <property type="match status" value="1"/>
</dbReference>
<reference evidence="12" key="1">
    <citation type="journal article" date="2015" name="Genome Announc.">
        <title>Complete Genome Sequence of the Bacteriochlorophyll b-Producing Photosynthetic Bacterium Blastochloris viridis.</title>
        <authorList>
            <person name="Tsukatani Y."/>
            <person name="Hirose Y."/>
            <person name="Harada J."/>
            <person name="Misawa N."/>
            <person name="Mori K."/>
            <person name="Inoue K."/>
            <person name="Tamiaki H."/>
        </authorList>
    </citation>
    <scope>NUCLEOTIDE SEQUENCE [LARGE SCALE GENOMIC DNA]</scope>
    <source>
        <strain evidence="12">DSM 133</strain>
    </source>
</reference>
<feature type="domain" description="Aminotransferase class V" evidence="11">
    <location>
        <begin position="9"/>
        <end position="373"/>
    </location>
</feature>
<evidence type="ECO:0000313" key="12">
    <source>
        <dbReference type="EMBL" id="BAR97676.1"/>
    </source>
</evidence>
<dbReference type="Gene3D" id="3.40.640.10">
    <property type="entry name" value="Type I PLP-dependent aspartate aminotransferase-like (Major domain)"/>
    <property type="match status" value="1"/>
</dbReference>
<dbReference type="GO" id="GO:0046872">
    <property type="term" value="F:metal ion binding"/>
    <property type="evidence" value="ECO:0007669"/>
    <property type="project" value="UniProtKB-KW"/>
</dbReference>
<evidence type="ECO:0000256" key="4">
    <source>
        <dbReference type="ARBA" id="ARBA00013558"/>
    </source>
</evidence>
<evidence type="ECO:0000256" key="1">
    <source>
        <dbReference type="ARBA" id="ARBA00001933"/>
    </source>
</evidence>
<dbReference type="InterPro" id="IPR016454">
    <property type="entry name" value="Cysteine_dSase"/>
</dbReference>
<proteinExistence type="inferred from homology"/>
<keyword evidence="5" id="KW-0808">Transferase</keyword>
<dbReference type="RefSeq" id="WP_335338142.1">
    <property type="nucleotide sequence ID" value="NZ_AP014854.2"/>
</dbReference>
<dbReference type="PIRSF" id="PIRSF005572">
    <property type="entry name" value="NifS"/>
    <property type="match status" value="1"/>
</dbReference>
<dbReference type="Gene3D" id="3.90.1150.10">
    <property type="entry name" value="Aspartate Aminotransferase, domain 1"/>
    <property type="match status" value="1"/>
</dbReference>
<dbReference type="InterPro" id="IPR015422">
    <property type="entry name" value="PyrdxlP-dep_Trfase_small"/>
</dbReference>
<dbReference type="InterPro" id="IPR015421">
    <property type="entry name" value="PyrdxlP-dep_Trfase_major"/>
</dbReference>
<dbReference type="EMBL" id="AP014854">
    <property type="protein sequence ID" value="BAR97676.1"/>
    <property type="molecule type" value="Genomic_DNA"/>
</dbReference>
<comment type="cofactor">
    <cofactor evidence="1">
        <name>pyridoxal 5'-phosphate</name>
        <dbReference type="ChEBI" id="CHEBI:597326"/>
    </cofactor>
</comment>
<dbReference type="PATRIC" id="fig|1079.6.peg.1182"/>
<dbReference type="InterPro" id="IPR015424">
    <property type="entry name" value="PyrdxlP-dep_Trfase"/>
</dbReference>
<dbReference type="Pfam" id="PF00266">
    <property type="entry name" value="Aminotran_5"/>
    <property type="match status" value="1"/>
</dbReference>
<dbReference type="SUPFAM" id="SSF53383">
    <property type="entry name" value="PLP-dependent transferases"/>
    <property type="match status" value="1"/>
</dbReference>
<dbReference type="AlphaFoldDB" id="A0A182DUW3"/>
<dbReference type="GO" id="GO:0031071">
    <property type="term" value="F:cysteine desulfurase activity"/>
    <property type="evidence" value="ECO:0007669"/>
    <property type="project" value="UniProtKB-EC"/>
</dbReference>
<protein>
    <recommendedName>
        <fullName evidence="4">Cysteine desulfurase</fullName>
    </recommendedName>
</protein>
<evidence type="ECO:0000256" key="9">
    <source>
        <dbReference type="ARBA" id="ARBA00023014"/>
    </source>
</evidence>
<evidence type="ECO:0000256" key="5">
    <source>
        <dbReference type="ARBA" id="ARBA00022679"/>
    </source>
</evidence>
<gene>
    <name evidence="12" type="ORF">BV133_83</name>
</gene>
<dbReference type="Gene3D" id="1.10.260.50">
    <property type="match status" value="1"/>
</dbReference>
<organism evidence="12">
    <name type="scientific">Blastochloris viridis</name>
    <name type="common">Rhodopseudomonas viridis</name>
    <dbReference type="NCBI Taxonomy" id="1079"/>
    <lineage>
        <taxon>Bacteria</taxon>
        <taxon>Pseudomonadati</taxon>
        <taxon>Pseudomonadota</taxon>
        <taxon>Alphaproteobacteria</taxon>
        <taxon>Hyphomicrobiales</taxon>
        <taxon>Blastochloridaceae</taxon>
        <taxon>Blastochloris</taxon>
    </lineage>
</organism>
<evidence type="ECO:0000256" key="2">
    <source>
        <dbReference type="ARBA" id="ARBA00003120"/>
    </source>
</evidence>
<dbReference type="GO" id="GO:0051536">
    <property type="term" value="F:iron-sulfur cluster binding"/>
    <property type="evidence" value="ECO:0007669"/>
    <property type="project" value="UniProtKB-KW"/>
</dbReference>
<evidence type="ECO:0000259" key="11">
    <source>
        <dbReference type="Pfam" id="PF00266"/>
    </source>
</evidence>
<dbReference type="PANTHER" id="PTHR11601">
    <property type="entry name" value="CYSTEINE DESULFURYLASE FAMILY MEMBER"/>
    <property type="match status" value="1"/>
</dbReference>
<sequence>MTDLAGRAYLDWNATAPMRAAARAATVVALDAGNPSSVHAEGRAARAVVERARAEVAAAVGATPRQIVFTSGATEANALALSPGLELCDGHAHRDGLAVSAIEHPSVLRGHRFGTLPVETVAVDCDGVAQPATVAEALARLVARGAVRPLVSVMLANNETGVIQPVAAIASAVHAAGGLLHVDAVQALGRIPLDFRGLGADLMTVSSHKIGGPKGAGALVVGPRVAHIASPLIGGGGQEQGRRAGTENVPAIAGFGAAAAEAVAELAVAADRMLGLRRHLAERLLAAAPDALELGAAVPRLPNTVAVSLKGLSAETSVIAFDLSGVAISAGSACSSGKVAASHVVEAMGHPGLAGSTLRFSIGSTTTEADLDRAIGVWRTVVGALANRQGKAA</sequence>